<dbReference type="Proteomes" id="UP001164726">
    <property type="component" value="Chromosome"/>
</dbReference>
<evidence type="ECO:0000313" key="4">
    <source>
        <dbReference type="Proteomes" id="UP001164726"/>
    </source>
</evidence>
<evidence type="ECO:0000256" key="2">
    <source>
        <dbReference type="SAM" id="Phobius"/>
    </source>
</evidence>
<feature type="transmembrane region" description="Helical" evidence="2">
    <location>
        <begin position="219"/>
        <end position="237"/>
    </location>
</feature>
<evidence type="ECO:0000313" key="3">
    <source>
        <dbReference type="EMBL" id="WAA12060.1"/>
    </source>
</evidence>
<gene>
    <name evidence="3" type="ORF">OE105_10820</name>
</gene>
<proteinExistence type="predicted"/>
<keyword evidence="4" id="KW-1185">Reference proteome</keyword>
<evidence type="ECO:0000256" key="1">
    <source>
        <dbReference type="SAM" id="MobiDB-lite"/>
    </source>
</evidence>
<feature type="transmembrane region" description="Helical" evidence="2">
    <location>
        <begin position="127"/>
        <end position="145"/>
    </location>
</feature>
<dbReference type="RefSeq" id="WP_275420191.1">
    <property type="nucleotide sequence ID" value="NZ_CP106877.1"/>
</dbReference>
<protein>
    <submittedName>
        <fullName evidence="3">Zinc ribbon domain-containing protein</fullName>
    </submittedName>
</protein>
<organism evidence="3 4">
    <name type="scientific">Fervidibacillus halotolerans</name>
    <dbReference type="NCBI Taxonomy" id="2980027"/>
    <lineage>
        <taxon>Bacteria</taxon>
        <taxon>Bacillati</taxon>
        <taxon>Bacillota</taxon>
        <taxon>Bacilli</taxon>
        <taxon>Bacillales</taxon>
        <taxon>Bacillaceae</taxon>
        <taxon>Fervidibacillus</taxon>
    </lineage>
</organism>
<sequence>MKCPNCQYENDSGNYCIKCGTPLMENTDSKDQREFPGGEQENGQQTVQDHDKLETVKTLSKGYFQYFLTVLKNPYQEASKVGKEQQMNSFITIGLYSIFIPMIIYFSLFDVLQWIEKPFFNLFLKPFIGSVLFVLLIGLYIFLVIKISKIPATIQDVISRFGTMLVPFVAIFALAFITAFLNMRIFFMFLFLGFTSAIFIAPPFVLMSYTKGRKAGIDLLYGTLIVYVLTFFTINLFSDMLFSMIGHVFEGFFQNVIPFY</sequence>
<dbReference type="AlphaFoldDB" id="A0A9E8RWS4"/>
<reference evidence="3" key="1">
    <citation type="submission" date="2022-09" db="EMBL/GenBank/DDBJ databases">
        <title>Complete Genomes of Fervidibacillus albus and Fervidibacillus halotolerans isolated from tidal flat sediments.</title>
        <authorList>
            <person name="Kwon K.K."/>
            <person name="Yang S.-H."/>
            <person name="Park M.J."/>
            <person name="Oh H.-M."/>
        </authorList>
    </citation>
    <scope>NUCLEOTIDE SEQUENCE</scope>
    <source>
        <strain evidence="3">MEBiC13594</strain>
    </source>
</reference>
<feature type="transmembrane region" description="Helical" evidence="2">
    <location>
        <begin position="185"/>
        <end position="207"/>
    </location>
</feature>
<keyword evidence="2" id="KW-1133">Transmembrane helix</keyword>
<keyword evidence="2" id="KW-0472">Membrane</keyword>
<accession>A0A9E8RWS4</accession>
<feature type="transmembrane region" description="Helical" evidence="2">
    <location>
        <begin position="157"/>
        <end position="179"/>
    </location>
</feature>
<feature type="transmembrane region" description="Helical" evidence="2">
    <location>
        <begin position="93"/>
        <end position="115"/>
    </location>
</feature>
<dbReference type="KEGG" id="fhl:OE105_10820"/>
<keyword evidence="2" id="KW-0812">Transmembrane</keyword>
<name>A0A9E8RWS4_9BACI</name>
<dbReference type="EMBL" id="CP106877">
    <property type="protein sequence ID" value="WAA12060.1"/>
    <property type="molecule type" value="Genomic_DNA"/>
</dbReference>
<feature type="region of interest" description="Disordered" evidence="1">
    <location>
        <begin position="28"/>
        <end position="48"/>
    </location>
</feature>